<reference evidence="2 3" key="1">
    <citation type="submission" date="2017-11" db="EMBL/GenBank/DDBJ databases">
        <title>Streptomyces carmine sp. nov., a novel actinomycete isolated from Sophora alopecuroides in Xinjiang, China.</title>
        <authorList>
            <person name="Wang Y."/>
            <person name="Luo X."/>
            <person name="Wan C."/>
            <person name="Zhang L."/>
        </authorList>
    </citation>
    <scope>NUCLEOTIDE SEQUENCE [LARGE SCALE GENOMIC DNA]</scope>
    <source>
        <strain evidence="2 3">TRM SA0054</strain>
    </source>
</reference>
<feature type="transmembrane region" description="Helical" evidence="1">
    <location>
        <begin position="31"/>
        <end position="53"/>
    </location>
</feature>
<dbReference type="EMBL" id="PGGW01000052">
    <property type="protein sequence ID" value="PJE96931.1"/>
    <property type="molecule type" value="Genomic_DNA"/>
</dbReference>
<feature type="transmembrane region" description="Helical" evidence="1">
    <location>
        <begin position="6"/>
        <end position="24"/>
    </location>
</feature>
<keyword evidence="1" id="KW-0472">Membrane</keyword>
<gene>
    <name evidence="2" type="ORF">CUT44_15355</name>
</gene>
<evidence type="ECO:0000313" key="2">
    <source>
        <dbReference type="EMBL" id="PJE96931.1"/>
    </source>
</evidence>
<dbReference type="Proteomes" id="UP000230407">
    <property type="component" value="Unassembled WGS sequence"/>
</dbReference>
<proteinExistence type="predicted"/>
<organism evidence="2 3">
    <name type="scientific">Streptomyces carminius</name>
    <dbReference type="NCBI Taxonomy" id="2665496"/>
    <lineage>
        <taxon>Bacteria</taxon>
        <taxon>Bacillati</taxon>
        <taxon>Actinomycetota</taxon>
        <taxon>Actinomycetes</taxon>
        <taxon>Kitasatosporales</taxon>
        <taxon>Streptomycetaceae</taxon>
        <taxon>Streptomyces</taxon>
    </lineage>
</organism>
<feature type="transmembrane region" description="Helical" evidence="1">
    <location>
        <begin position="65"/>
        <end position="83"/>
    </location>
</feature>
<dbReference type="RefSeq" id="WP_100202424.1">
    <property type="nucleotide sequence ID" value="NZ_PGGW01000052.1"/>
</dbReference>
<evidence type="ECO:0000313" key="3">
    <source>
        <dbReference type="Proteomes" id="UP000230407"/>
    </source>
</evidence>
<protein>
    <submittedName>
        <fullName evidence="2">Uncharacterized protein</fullName>
    </submittedName>
</protein>
<dbReference type="AlphaFoldDB" id="A0A2M8LYA8"/>
<keyword evidence="3" id="KW-1185">Reference proteome</keyword>
<keyword evidence="1" id="KW-0812">Transmembrane</keyword>
<evidence type="ECO:0000256" key="1">
    <source>
        <dbReference type="SAM" id="Phobius"/>
    </source>
</evidence>
<sequence length="95" mass="10018">MTSMASVAVLAVLGTVFLALNVLAFRNEPPFWAMLLVCLATYPLGTLLLRLPVFADAEYGTAVDWGVRLVLVSAGIALLSLALGGRRRRAATDAG</sequence>
<keyword evidence="1" id="KW-1133">Transmembrane helix</keyword>
<name>A0A2M8LYA8_9ACTN</name>
<comment type="caution">
    <text evidence="2">The sequence shown here is derived from an EMBL/GenBank/DDBJ whole genome shotgun (WGS) entry which is preliminary data.</text>
</comment>
<accession>A0A2M8LYA8</accession>